<dbReference type="EMBL" id="MU032345">
    <property type="protein sequence ID" value="KAF3768372.1"/>
    <property type="molecule type" value="Genomic_DNA"/>
</dbReference>
<feature type="compositionally biased region" description="Basic and acidic residues" evidence="1">
    <location>
        <begin position="56"/>
        <end position="67"/>
    </location>
</feature>
<evidence type="ECO:0000256" key="1">
    <source>
        <dbReference type="SAM" id="MobiDB-lite"/>
    </source>
</evidence>
<proteinExistence type="predicted"/>
<feature type="region of interest" description="Disordered" evidence="1">
    <location>
        <begin position="56"/>
        <end position="77"/>
    </location>
</feature>
<feature type="region of interest" description="Disordered" evidence="1">
    <location>
        <begin position="1"/>
        <end position="40"/>
    </location>
</feature>
<dbReference type="RefSeq" id="XP_040779333.1">
    <property type="nucleotide sequence ID" value="XM_040918164.1"/>
</dbReference>
<dbReference type="GeneID" id="63835293"/>
<feature type="region of interest" description="Disordered" evidence="1">
    <location>
        <begin position="113"/>
        <end position="148"/>
    </location>
</feature>
<dbReference type="Proteomes" id="UP000803844">
    <property type="component" value="Unassembled WGS sequence"/>
</dbReference>
<comment type="caution">
    <text evidence="2">The sequence shown here is derived from an EMBL/GenBank/DDBJ whole genome shotgun (WGS) entry which is preliminary data.</text>
</comment>
<dbReference type="AlphaFoldDB" id="A0A9P4Y8M9"/>
<evidence type="ECO:0000313" key="2">
    <source>
        <dbReference type="EMBL" id="KAF3768372.1"/>
    </source>
</evidence>
<name>A0A9P4Y8M9_CRYP1</name>
<feature type="compositionally biased region" description="Polar residues" evidence="1">
    <location>
        <begin position="123"/>
        <end position="142"/>
    </location>
</feature>
<sequence>MARPEKRKWQRADDPPPDPVPSKKAKSRGAFRSPPNFPPEFYDNLSTIWLTSRAKRELDRRNEDHPPSKSASRLVGRHRSAKVAALGRFGVSELALFATDGGPDLGDLRGYPGPTSIARAMASTPSASSRRTQSTKPTTVTSKSRRSSAYDANFEQHLIDNNIYPPLYDFPDDREPPEPANWEEIRQALKVPRGSLSPSTVPNSAFKDFQRRNKTKSEGTIMRNVVPLIAGNINIPNEGHISFTNLESITNNTTVNPVPDFFDGARPGDLDKKVREDLDKIIIPSKKGGFPVAPNFFLEAKSSGGTVEVADGQAVLDGAHGAIIMHALQNYLQAEPLYDGNAYAFTSTLLGGTLTLYAHHITAPVGPGQRPCQHTTQLKAYALTGDHDVWLEGTGAFRNLRVLAKDYRDRFIETANARAR</sequence>
<gene>
    <name evidence="2" type="ORF">M406DRAFT_272867</name>
</gene>
<keyword evidence="3" id="KW-1185">Reference proteome</keyword>
<reference evidence="2" key="1">
    <citation type="journal article" date="2020" name="Phytopathology">
        <title>Genome sequence of the chestnut blight fungus Cryphonectria parasitica EP155: A fundamental resource for an archetypical invasive plant pathogen.</title>
        <authorList>
            <person name="Crouch J.A."/>
            <person name="Dawe A."/>
            <person name="Aerts A."/>
            <person name="Barry K."/>
            <person name="Churchill A.C.L."/>
            <person name="Grimwood J."/>
            <person name="Hillman B."/>
            <person name="Milgroom M.G."/>
            <person name="Pangilinan J."/>
            <person name="Smith M."/>
            <person name="Salamov A."/>
            <person name="Schmutz J."/>
            <person name="Yadav J."/>
            <person name="Grigoriev I.V."/>
            <person name="Nuss D."/>
        </authorList>
    </citation>
    <scope>NUCLEOTIDE SEQUENCE</scope>
    <source>
        <strain evidence="2">EP155</strain>
    </source>
</reference>
<dbReference type="OrthoDB" id="5336565at2759"/>
<protein>
    <submittedName>
        <fullName evidence="2">Uncharacterized protein</fullName>
    </submittedName>
</protein>
<evidence type="ECO:0000313" key="3">
    <source>
        <dbReference type="Proteomes" id="UP000803844"/>
    </source>
</evidence>
<accession>A0A9P4Y8M9</accession>
<organism evidence="2 3">
    <name type="scientific">Cryphonectria parasitica (strain ATCC 38755 / EP155)</name>
    <dbReference type="NCBI Taxonomy" id="660469"/>
    <lineage>
        <taxon>Eukaryota</taxon>
        <taxon>Fungi</taxon>
        <taxon>Dikarya</taxon>
        <taxon>Ascomycota</taxon>
        <taxon>Pezizomycotina</taxon>
        <taxon>Sordariomycetes</taxon>
        <taxon>Sordariomycetidae</taxon>
        <taxon>Diaporthales</taxon>
        <taxon>Cryphonectriaceae</taxon>
        <taxon>Cryphonectria-Endothia species complex</taxon>
        <taxon>Cryphonectria</taxon>
    </lineage>
</organism>
<feature type="non-terminal residue" evidence="2">
    <location>
        <position position="420"/>
    </location>
</feature>